<reference evidence="2 3" key="1">
    <citation type="submission" date="2016-10" db="EMBL/GenBank/DDBJ databases">
        <authorList>
            <person name="de Groot N.N."/>
        </authorList>
    </citation>
    <scope>NUCLEOTIDE SEQUENCE [LARGE SCALE GENOMIC DNA]</scope>
    <source>
        <strain evidence="2 3">DSM 16199</strain>
    </source>
</reference>
<proteinExistence type="predicted"/>
<keyword evidence="3" id="KW-1185">Reference proteome</keyword>
<dbReference type="OrthoDB" id="7871110at2"/>
<organism evidence="2 3">
    <name type="scientific">Loktanella salsilacus</name>
    <dbReference type="NCBI Taxonomy" id="195913"/>
    <lineage>
        <taxon>Bacteria</taxon>
        <taxon>Pseudomonadati</taxon>
        <taxon>Pseudomonadota</taxon>
        <taxon>Alphaproteobacteria</taxon>
        <taxon>Rhodobacterales</taxon>
        <taxon>Roseobacteraceae</taxon>
        <taxon>Loktanella</taxon>
    </lineage>
</organism>
<evidence type="ECO:0000313" key="3">
    <source>
        <dbReference type="Proteomes" id="UP000199550"/>
    </source>
</evidence>
<keyword evidence="1" id="KW-1133">Transmembrane helix</keyword>
<evidence type="ECO:0000256" key="1">
    <source>
        <dbReference type="SAM" id="Phobius"/>
    </source>
</evidence>
<name>A0A1I4F9R9_9RHOB</name>
<gene>
    <name evidence="2" type="ORF">SAMN04488004_108174</name>
</gene>
<keyword evidence="1" id="KW-0812">Transmembrane</keyword>
<sequence>MAAATNFHSQLVGWLKILLPLAALMLLSTLFLFARNTGTPTEIPFAEIDAAAAEQRIAAPRFSGLTNTGDTLAISAEAARPDANGGTEVTIDKPRLSLDATDGTTLRISAGTGLVDTAAKTAHLGGLARLETSSGYVMETAGLQADLTTGTVTSDGALEVQAPFGQLNAGQVTIQTGSDGTGQQMNFTKGVKLVYTPPTAAPKDD</sequence>
<dbReference type="Proteomes" id="UP000199550">
    <property type="component" value="Unassembled WGS sequence"/>
</dbReference>
<accession>A0A1I4F9R9</accession>
<dbReference type="RefSeq" id="WP_090188748.1">
    <property type="nucleotide sequence ID" value="NZ_CAXYBM010000002.1"/>
</dbReference>
<keyword evidence="1" id="KW-0472">Membrane</keyword>
<protein>
    <submittedName>
        <fullName evidence="2">Lipopolysaccharide export system protein LptC</fullName>
    </submittedName>
</protein>
<feature type="transmembrane region" description="Helical" evidence="1">
    <location>
        <begin position="12"/>
        <end position="34"/>
    </location>
</feature>
<dbReference type="AlphaFoldDB" id="A0A1I4F9R9"/>
<evidence type="ECO:0000313" key="2">
    <source>
        <dbReference type="EMBL" id="SFL14030.1"/>
    </source>
</evidence>
<dbReference type="STRING" id="195913.SAMN04488004_108174"/>
<dbReference type="EMBL" id="FOTF01000008">
    <property type="protein sequence ID" value="SFL14030.1"/>
    <property type="molecule type" value="Genomic_DNA"/>
</dbReference>